<organism evidence="2 3">
    <name type="scientific">Hibiscus sabdariffa</name>
    <name type="common">roselle</name>
    <dbReference type="NCBI Taxonomy" id="183260"/>
    <lineage>
        <taxon>Eukaryota</taxon>
        <taxon>Viridiplantae</taxon>
        <taxon>Streptophyta</taxon>
        <taxon>Embryophyta</taxon>
        <taxon>Tracheophyta</taxon>
        <taxon>Spermatophyta</taxon>
        <taxon>Magnoliopsida</taxon>
        <taxon>eudicotyledons</taxon>
        <taxon>Gunneridae</taxon>
        <taxon>Pentapetalae</taxon>
        <taxon>rosids</taxon>
        <taxon>malvids</taxon>
        <taxon>Malvales</taxon>
        <taxon>Malvaceae</taxon>
        <taxon>Malvoideae</taxon>
        <taxon>Hibiscus</taxon>
    </lineage>
</organism>
<evidence type="ECO:0000313" key="2">
    <source>
        <dbReference type="EMBL" id="KAK8501175.1"/>
    </source>
</evidence>
<comment type="caution">
    <text evidence="2">The sequence shown here is derived from an EMBL/GenBank/DDBJ whole genome shotgun (WGS) entry which is preliminary data.</text>
</comment>
<accession>A0ABR2B3Q1</accession>
<reference evidence="2 3" key="1">
    <citation type="journal article" date="2024" name="G3 (Bethesda)">
        <title>Genome assembly of Hibiscus sabdariffa L. provides insights into metabolisms of medicinal natural products.</title>
        <authorList>
            <person name="Kim T."/>
        </authorList>
    </citation>
    <scope>NUCLEOTIDE SEQUENCE [LARGE SCALE GENOMIC DNA]</scope>
    <source>
        <strain evidence="2">TK-2024</strain>
        <tissue evidence="2">Old leaves</tissue>
    </source>
</reference>
<keyword evidence="3" id="KW-1185">Reference proteome</keyword>
<dbReference type="EMBL" id="JBBPBM010000195">
    <property type="protein sequence ID" value="KAK8501175.1"/>
    <property type="molecule type" value="Genomic_DNA"/>
</dbReference>
<evidence type="ECO:0000313" key="3">
    <source>
        <dbReference type="Proteomes" id="UP001472677"/>
    </source>
</evidence>
<name>A0ABR2B3Q1_9ROSI</name>
<dbReference type="Proteomes" id="UP001472677">
    <property type="component" value="Unassembled WGS sequence"/>
</dbReference>
<gene>
    <name evidence="2" type="ORF">V6N12_008184</name>
</gene>
<feature type="compositionally biased region" description="Basic residues" evidence="1">
    <location>
        <begin position="168"/>
        <end position="183"/>
    </location>
</feature>
<sequence>MTFLGSVTLDLGEGVIVDVGVEIAWAPPKCDHCVIFWHSADNCYKVGVTKGGVDVGSAEGLELLAHVGAEPDVHVDSPVVSLPLGEEAASVGRFVQGEDSDRVVSCDVVIERIDSARDFAAEEGHVVMSVSSPNRFKALGAGVEVVDKQGRVAANGVAVLMNQLKPNARGRKHQHGKGGKHKGGNSSPSL</sequence>
<feature type="region of interest" description="Disordered" evidence="1">
    <location>
        <begin position="165"/>
        <end position="190"/>
    </location>
</feature>
<proteinExistence type="predicted"/>
<protein>
    <submittedName>
        <fullName evidence="2">Uncharacterized protein</fullName>
    </submittedName>
</protein>
<evidence type="ECO:0000256" key="1">
    <source>
        <dbReference type="SAM" id="MobiDB-lite"/>
    </source>
</evidence>